<feature type="compositionally biased region" description="Basic residues" evidence="1">
    <location>
        <begin position="58"/>
        <end position="68"/>
    </location>
</feature>
<protein>
    <recommendedName>
        <fullName evidence="4">F-box domain-containing protein</fullName>
    </recommendedName>
</protein>
<evidence type="ECO:0000313" key="2">
    <source>
        <dbReference type="EMBL" id="RYO84138.1"/>
    </source>
</evidence>
<evidence type="ECO:0000256" key="1">
    <source>
        <dbReference type="SAM" id="MobiDB-lite"/>
    </source>
</evidence>
<organism evidence="2 3">
    <name type="scientific">Monosporascus cannonballus</name>
    <dbReference type="NCBI Taxonomy" id="155416"/>
    <lineage>
        <taxon>Eukaryota</taxon>
        <taxon>Fungi</taxon>
        <taxon>Dikarya</taxon>
        <taxon>Ascomycota</taxon>
        <taxon>Pezizomycotina</taxon>
        <taxon>Sordariomycetes</taxon>
        <taxon>Xylariomycetidae</taxon>
        <taxon>Xylariales</taxon>
        <taxon>Xylariales incertae sedis</taxon>
        <taxon>Monosporascus</taxon>
    </lineage>
</organism>
<reference evidence="2 3" key="1">
    <citation type="submission" date="2018-06" db="EMBL/GenBank/DDBJ databases">
        <title>Complete Genomes of Monosporascus.</title>
        <authorList>
            <person name="Robinson A.J."/>
            <person name="Natvig D.O."/>
        </authorList>
    </citation>
    <scope>NUCLEOTIDE SEQUENCE [LARGE SCALE GENOMIC DNA]</scope>
    <source>
        <strain evidence="2 3">CBS 609.92</strain>
    </source>
</reference>
<keyword evidence="3" id="KW-1185">Reference proteome</keyword>
<comment type="caution">
    <text evidence="2">The sequence shown here is derived from an EMBL/GenBank/DDBJ whole genome shotgun (WGS) entry which is preliminary data.</text>
</comment>
<dbReference type="Proteomes" id="UP000294003">
    <property type="component" value="Unassembled WGS sequence"/>
</dbReference>
<dbReference type="EMBL" id="QJNS01000171">
    <property type="protein sequence ID" value="RYO84138.1"/>
    <property type="molecule type" value="Genomic_DNA"/>
</dbReference>
<evidence type="ECO:0000313" key="3">
    <source>
        <dbReference type="Proteomes" id="UP000294003"/>
    </source>
</evidence>
<gene>
    <name evidence="2" type="ORF">DL762_005817</name>
</gene>
<name>A0ABY0H856_9PEZI</name>
<proteinExistence type="predicted"/>
<accession>A0ABY0H856</accession>
<sequence length="307" mass="35095">MTTFQTLPLEILTKVLSFLPTVEDVVNVAITNRLNYKRVQGSESHIVPSGPNQPTGRRPPHHLCHPPRRRDCPLEKVTEFGEHYHSKQATELLLPARAFSLKMASSILPFDDCAFRIAERIAAGILADADTDLTYPQTYRDRPREAVEALEPVVARREFPAAWEDLYATLKQEDHNAADNRRYEKITEATYEDYFRRFDLPAFDQSQGSAGEYETTVDTLDIDGCDAADDTAARDAWLWQVNRFSGIFVADPVFAEAEAEGDVGDMEYSPHQVLWWDRERMEEMVEIPSFEDMMEVLKENVLPPVRE</sequence>
<feature type="region of interest" description="Disordered" evidence="1">
    <location>
        <begin position="41"/>
        <end position="68"/>
    </location>
</feature>
<evidence type="ECO:0008006" key="4">
    <source>
        <dbReference type="Google" id="ProtNLM"/>
    </source>
</evidence>